<reference evidence="1 2" key="1">
    <citation type="submission" date="2019-12" db="EMBL/GenBank/DDBJ databases">
        <title>Nitratireductor arenosus sp. nov., Isolated from sea sand, Jeju island, South Korea.</title>
        <authorList>
            <person name="Kim W."/>
        </authorList>
    </citation>
    <scope>NUCLEOTIDE SEQUENCE [LARGE SCALE GENOMIC DNA]</scope>
    <source>
        <strain evidence="1 2">CAU 1489</strain>
    </source>
</reference>
<dbReference type="RefSeq" id="WP_156710546.1">
    <property type="nucleotide sequence ID" value="NZ_WPHG01000001.1"/>
</dbReference>
<dbReference type="AlphaFoldDB" id="A0A844Q9T1"/>
<evidence type="ECO:0000313" key="1">
    <source>
        <dbReference type="EMBL" id="MVA95647.1"/>
    </source>
</evidence>
<gene>
    <name evidence="1" type="ORF">GN330_00060</name>
</gene>
<proteinExistence type="predicted"/>
<accession>A0A844Q9T1</accession>
<evidence type="ECO:0000313" key="2">
    <source>
        <dbReference type="Proteomes" id="UP000463224"/>
    </source>
</evidence>
<name>A0A844Q9T1_9HYPH</name>
<sequence>MTLILHAGATEVAYDELLAVATPPRTLSHVPVAHHEIVELMRYSLGFYGHEIVEEHHAVTEDGARYFGLLSLRSPDGEYADTLGLRNSHDKKFPIGIAFGSRVFVCDNLAFQADHVIKRKHTANAKRELPGLVAEVVEPLNTERRQQAERFLRYRKTALADEMADHAILSLYRSGVINIQRVPNVMEQWQTPAHDWGDKTPWRLFNAVTFSLTGRVAENPAMTTVLHRVIDGLCKRVR</sequence>
<protein>
    <submittedName>
        <fullName evidence="1">DUF932 domain-containing protein</fullName>
    </submittedName>
</protein>
<keyword evidence="2" id="KW-1185">Reference proteome</keyword>
<dbReference type="EMBL" id="WPHG01000001">
    <property type="protein sequence ID" value="MVA95647.1"/>
    <property type="molecule type" value="Genomic_DNA"/>
</dbReference>
<dbReference type="Pfam" id="PF06067">
    <property type="entry name" value="DUF932"/>
    <property type="match status" value="1"/>
</dbReference>
<organism evidence="1 2">
    <name type="scientific">Nitratireductor arenosus</name>
    <dbReference type="NCBI Taxonomy" id="2682096"/>
    <lineage>
        <taxon>Bacteria</taxon>
        <taxon>Pseudomonadati</taxon>
        <taxon>Pseudomonadota</taxon>
        <taxon>Alphaproteobacteria</taxon>
        <taxon>Hyphomicrobiales</taxon>
        <taxon>Phyllobacteriaceae</taxon>
        <taxon>Nitratireductor</taxon>
    </lineage>
</organism>
<dbReference type="InterPro" id="IPR026325">
    <property type="entry name" value="DUF932"/>
</dbReference>
<dbReference type="Proteomes" id="UP000463224">
    <property type="component" value="Unassembled WGS sequence"/>
</dbReference>
<comment type="caution">
    <text evidence="1">The sequence shown here is derived from an EMBL/GenBank/DDBJ whole genome shotgun (WGS) entry which is preliminary data.</text>
</comment>